<gene>
    <name evidence="2" type="ORF">PRVXH_001255</name>
</gene>
<dbReference type="CDD" id="cd00838">
    <property type="entry name" value="MPP_superfamily"/>
    <property type="match status" value="1"/>
</dbReference>
<protein>
    <submittedName>
        <fullName evidence="2">Metallophosphoesterase</fullName>
    </submittedName>
</protein>
<name>A0AAU8HWX5_9FIRM</name>
<accession>A0AAU8HWX5</accession>
<proteinExistence type="predicted"/>
<dbReference type="InterPro" id="IPR029052">
    <property type="entry name" value="Metallo-depent_PP-like"/>
</dbReference>
<dbReference type="GO" id="GO:0016787">
    <property type="term" value="F:hydrolase activity"/>
    <property type="evidence" value="ECO:0007669"/>
    <property type="project" value="InterPro"/>
</dbReference>
<sequence length="147" mass="16997">MIYITGDTHGDFSRIEKFCDEYSTTQADTMIILGDAGINYNLNERDIELKEELAQLPITLFCVHGNHEERPYLIDSYEEKIWNEELAYFEEKYPNILFAADGEIYDFEGKKSIVIGGAYSVDKHYRLRGNMPWLESDLTLIAGILKN</sequence>
<feature type="domain" description="Calcineurin-like phosphoesterase" evidence="1">
    <location>
        <begin position="2"/>
        <end position="130"/>
    </location>
</feature>
<dbReference type="EMBL" id="CP159485">
    <property type="protein sequence ID" value="XCI29904.1"/>
    <property type="molecule type" value="Genomic_DNA"/>
</dbReference>
<dbReference type="InterPro" id="IPR004843">
    <property type="entry name" value="Calcineurin-like_PHP"/>
</dbReference>
<organism evidence="2">
    <name type="scientific">Proteinivorax hydrogeniformans</name>
    <dbReference type="NCBI Taxonomy" id="1826727"/>
    <lineage>
        <taxon>Bacteria</taxon>
        <taxon>Bacillati</taxon>
        <taxon>Bacillota</taxon>
        <taxon>Clostridia</taxon>
        <taxon>Eubacteriales</taxon>
        <taxon>Proteinivoracaceae</taxon>
        <taxon>Proteinivorax</taxon>
    </lineage>
</organism>
<evidence type="ECO:0000313" key="2">
    <source>
        <dbReference type="EMBL" id="XCI29904.1"/>
    </source>
</evidence>
<dbReference type="AlphaFoldDB" id="A0AAU8HWX5"/>
<dbReference type="Pfam" id="PF00149">
    <property type="entry name" value="Metallophos"/>
    <property type="match status" value="1"/>
</dbReference>
<reference evidence="2" key="2">
    <citation type="submission" date="2024-06" db="EMBL/GenBank/DDBJ databases">
        <authorList>
            <person name="Petrova K.O."/>
            <person name="Toshchakov S.V."/>
            <person name="Boltjanskaja Y.V."/>
            <person name="Kevbrin V.V."/>
        </authorList>
    </citation>
    <scope>NUCLEOTIDE SEQUENCE</scope>
    <source>
        <strain evidence="2">Z-710</strain>
    </source>
</reference>
<dbReference type="Gene3D" id="3.60.21.10">
    <property type="match status" value="1"/>
</dbReference>
<dbReference type="SUPFAM" id="SSF56300">
    <property type="entry name" value="Metallo-dependent phosphatases"/>
    <property type="match status" value="1"/>
</dbReference>
<reference evidence="2" key="1">
    <citation type="journal article" date="2018" name="Antonie Van Leeuwenhoek">
        <title>Proteinivorax hydrogeniformans sp. nov., an anaerobic, haloalkaliphilic bacterium fermenting proteinaceous compounds with high hydrogen production.</title>
        <authorList>
            <person name="Boltyanskaya Y."/>
            <person name="Detkova E."/>
            <person name="Pimenov N."/>
            <person name="Kevbrin V."/>
        </authorList>
    </citation>
    <scope>NUCLEOTIDE SEQUENCE</scope>
    <source>
        <strain evidence="2">Z-710</strain>
    </source>
</reference>
<dbReference type="RefSeq" id="WP_353894451.1">
    <property type="nucleotide sequence ID" value="NZ_CP159485.1"/>
</dbReference>
<evidence type="ECO:0000259" key="1">
    <source>
        <dbReference type="Pfam" id="PF00149"/>
    </source>
</evidence>